<dbReference type="AlphaFoldDB" id="A0A412WWF0"/>
<comment type="caution">
    <text evidence="2">The sequence shown here is derived from an EMBL/GenBank/DDBJ whole genome shotgun (WGS) entry which is preliminary data.</text>
</comment>
<feature type="signal peptide" evidence="1">
    <location>
        <begin position="1"/>
        <end position="21"/>
    </location>
</feature>
<evidence type="ECO:0000313" key="3">
    <source>
        <dbReference type="Proteomes" id="UP000283589"/>
    </source>
</evidence>
<feature type="chain" id="PRO_5019484077" evidence="1">
    <location>
        <begin position="22"/>
        <end position="308"/>
    </location>
</feature>
<accession>A0A412WWF0</accession>
<name>A0A412WWF0_9BACT</name>
<evidence type="ECO:0000256" key="1">
    <source>
        <dbReference type="SAM" id="SignalP"/>
    </source>
</evidence>
<keyword evidence="1" id="KW-0732">Signal</keyword>
<dbReference type="PROSITE" id="PS51257">
    <property type="entry name" value="PROKAR_LIPOPROTEIN"/>
    <property type="match status" value="1"/>
</dbReference>
<protein>
    <submittedName>
        <fullName evidence="2">Uncharacterized protein</fullName>
    </submittedName>
</protein>
<evidence type="ECO:0000313" key="2">
    <source>
        <dbReference type="EMBL" id="RGV31733.1"/>
    </source>
</evidence>
<dbReference type="RefSeq" id="WP_118261230.1">
    <property type="nucleotide sequence ID" value="NZ_CALBWO010000048.1"/>
</dbReference>
<sequence length="308" mass="35891">MKSIQVYILCGLILLSCFSCEEEDAIQPNPPLTNLFAPAEGANDLTSELRRQFYLETGCYLLFSDTLKHEYSGVDTYGNVLYDTELLDLTYGINSIVRWAFAFAYLPGYEEKKIAVELLKETVLSALNERHYPYSFLLVDSLKASAWYVEEGALDSEGRWGEFSEQSYYVGTRAMAISISKLRQDPGGFIQMMQKNLITKYLSDDKLMEFYEPGKDWYGFDDYTKEFNSEEDFVQATGILGFEYYEPYWEDELPYLWVYDKNSDLEMYLNKILQKTEEDFKIEYGMYSVVMRKYNIIKQLLIDGGFLN</sequence>
<dbReference type="Proteomes" id="UP000283589">
    <property type="component" value="Unassembled WGS sequence"/>
</dbReference>
<dbReference type="EMBL" id="QRZA01000028">
    <property type="protein sequence ID" value="RGV31733.1"/>
    <property type="molecule type" value="Genomic_DNA"/>
</dbReference>
<gene>
    <name evidence="2" type="ORF">DWW18_16485</name>
</gene>
<proteinExistence type="predicted"/>
<organism evidence="2 3">
    <name type="scientific">Butyricimonas virosa</name>
    <dbReference type="NCBI Taxonomy" id="544645"/>
    <lineage>
        <taxon>Bacteria</taxon>
        <taxon>Pseudomonadati</taxon>
        <taxon>Bacteroidota</taxon>
        <taxon>Bacteroidia</taxon>
        <taxon>Bacteroidales</taxon>
        <taxon>Odoribacteraceae</taxon>
        <taxon>Butyricimonas</taxon>
    </lineage>
</organism>
<reference evidence="2 3" key="1">
    <citation type="submission" date="2018-08" db="EMBL/GenBank/DDBJ databases">
        <title>A genome reference for cultivated species of the human gut microbiota.</title>
        <authorList>
            <person name="Zou Y."/>
            <person name="Xue W."/>
            <person name="Luo G."/>
        </authorList>
    </citation>
    <scope>NUCLEOTIDE SEQUENCE [LARGE SCALE GENOMIC DNA]</scope>
    <source>
        <strain evidence="2 3">AF14-49</strain>
    </source>
</reference>